<dbReference type="AlphaFoldDB" id="A0A5N6KTG3"/>
<evidence type="ECO:0000313" key="2">
    <source>
        <dbReference type="EMBL" id="KAB8343071.1"/>
    </source>
</evidence>
<keyword evidence="1" id="KW-0472">Membrane</keyword>
<protein>
    <submittedName>
        <fullName evidence="2">Uncharacterized protein</fullName>
    </submittedName>
</protein>
<dbReference type="Proteomes" id="UP000327013">
    <property type="component" value="Unassembled WGS sequence"/>
</dbReference>
<evidence type="ECO:0000256" key="1">
    <source>
        <dbReference type="SAM" id="Phobius"/>
    </source>
</evidence>
<keyword evidence="1" id="KW-0812">Transmembrane</keyword>
<keyword evidence="3" id="KW-1185">Reference proteome</keyword>
<keyword evidence="1" id="KW-1133">Transmembrane helix</keyword>
<comment type="caution">
    <text evidence="2">The sequence shown here is derived from an EMBL/GenBank/DDBJ whole genome shotgun (WGS) entry which is preliminary data.</text>
</comment>
<dbReference type="EMBL" id="VIBQ01000012">
    <property type="protein sequence ID" value="KAB8343071.1"/>
    <property type="molecule type" value="Genomic_DNA"/>
</dbReference>
<evidence type="ECO:0000313" key="3">
    <source>
        <dbReference type="Proteomes" id="UP000327013"/>
    </source>
</evidence>
<organism evidence="2 3">
    <name type="scientific">Carpinus fangiana</name>
    <dbReference type="NCBI Taxonomy" id="176857"/>
    <lineage>
        <taxon>Eukaryota</taxon>
        <taxon>Viridiplantae</taxon>
        <taxon>Streptophyta</taxon>
        <taxon>Embryophyta</taxon>
        <taxon>Tracheophyta</taxon>
        <taxon>Spermatophyta</taxon>
        <taxon>Magnoliopsida</taxon>
        <taxon>eudicotyledons</taxon>
        <taxon>Gunneridae</taxon>
        <taxon>Pentapetalae</taxon>
        <taxon>rosids</taxon>
        <taxon>fabids</taxon>
        <taxon>Fagales</taxon>
        <taxon>Betulaceae</taxon>
        <taxon>Carpinus</taxon>
    </lineage>
</organism>
<feature type="transmembrane region" description="Helical" evidence="1">
    <location>
        <begin position="12"/>
        <end position="31"/>
    </location>
</feature>
<accession>A0A5N6KTG3</accession>
<proteinExistence type="predicted"/>
<sequence length="163" mass="18377">MGVVVVDRPRRVDIVTAQVVVAMGWSLVIVLRRLTRHGKKTVEESSRVVGGGEASKLVHFPDAMTWGKLNCQDTWSERPDLAPNLENKAPTKHDRMHCLCQCPVPSGHIARPVSESCISISFLSRGCQRAVHFHHRRMGQQHQISVYMGKDECELEEYMFSAN</sequence>
<gene>
    <name evidence="2" type="ORF">FH972_022665</name>
</gene>
<name>A0A5N6KTG3_9ROSI</name>
<reference evidence="2 3" key="1">
    <citation type="submission" date="2019-06" db="EMBL/GenBank/DDBJ databases">
        <title>A chromosomal-level reference genome of Carpinus fangiana (Coryloideae, Betulaceae).</title>
        <authorList>
            <person name="Yang X."/>
            <person name="Wang Z."/>
            <person name="Zhang L."/>
            <person name="Hao G."/>
            <person name="Liu J."/>
            <person name="Yang Y."/>
        </authorList>
    </citation>
    <scope>NUCLEOTIDE SEQUENCE [LARGE SCALE GENOMIC DNA]</scope>
    <source>
        <strain evidence="2">Cfa_2016G</strain>
        <tissue evidence="2">Leaf</tissue>
    </source>
</reference>